<dbReference type="Gene3D" id="3.40.50.10140">
    <property type="entry name" value="Toll/interleukin-1 receptor homology (TIR) domain"/>
    <property type="match status" value="1"/>
</dbReference>
<dbReference type="InterPro" id="IPR035897">
    <property type="entry name" value="Toll_tir_struct_dom_sf"/>
</dbReference>
<dbReference type="SUPFAM" id="SSF52200">
    <property type="entry name" value="Toll/Interleukin receptor TIR domain"/>
    <property type="match status" value="1"/>
</dbReference>
<evidence type="ECO:0000313" key="3">
    <source>
        <dbReference type="Proteomes" id="UP000425960"/>
    </source>
</evidence>
<dbReference type="SMART" id="SM00255">
    <property type="entry name" value="TIR"/>
    <property type="match status" value="1"/>
</dbReference>
<name>A0A5K7ZWM4_9BACT</name>
<sequence length="657" mass="73168">MDPITSAIVAFLAAQIPEAGKLVVKDAYNALKTAIRSKFGKSSKVDQAVQTLESEPGFEPYQNGLADRIRQVQAAADKDLIERAQALTDALNQSAEGRAALSKYNVTIDNSEVGVIGDHAHVDGGIHFHYHSDGPKCPSSGETAVFSEKQRSRQNIENTQPANEEKMPTVFISYAREDQEQAKRLYKDLKHAGTQPWLDVEDLLPGQKWRAAIRQTIRKSDFVVILLSSRSISKQGFVQAELNKAMEVLEEIPADDIFMIPARLDDIRVSHETLMELNHVDLFPDWEAGLLKILKVIIPNRPPGISGRPVIEEPRPYVLPHDILQPGGAMDVDSRLYIRRQADADVLDGVSRHRGMVTLQGPRQTGKTSMLLRLYADARKPESPFRPVIVDFQGRSGTRFGSLATIWQAIVDEMDSQLGIGALDDALWNPKANYDRNVTGYLDRFVFAKDDNPVLLCLDEVDRVFSTPVRNDFFPSVRAFFNRGAYDPAWKKMRWLLSTSSEPRFFIDDLNQSPFNVGRWVTLGGFSLDEVEIFSGYYGFPQDPERTRRIMTYAGGRPFLVHLLLHHLALAPAREQALFDAASAGDGVFKSHLDRYLAGLQANPDLAAAMRQVLAGGGCADVRMADRLAAAGLIREDDQGCWICACDLYAAYLEGRL</sequence>
<dbReference type="SUPFAM" id="SSF52540">
    <property type="entry name" value="P-loop containing nucleoside triphosphate hydrolases"/>
    <property type="match status" value="1"/>
</dbReference>
<proteinExistence type="predicted"/>
<dbReference type="RefSeq" id="WP_155324517.1">
    <property type="nucleotide sequence ID" value="NZ_AP021876.1"/>
</dbReference>
<evidence type="ECO:0000313" key="2">
    <source>
        <dbReference type="EMBL" id="BBO84659.1"/>
    </source>
</evidence>
<dbReference type="EMBL" id="AP021876">
    <property type="protein sequence ID" value="BBO84659.1"/>
    <property type="molecule type" value="Genomic_DNA"/>
</dbReference>
<accession>A0A5K7ZWM4</accession>
<dbReference type="Proteomes" id="UP000425960">
    <property type="component" value="Chromosome"/>
</dbReference>
<dbReference type="Gene3D" id="3.40.50.300">
    <property type="entry name" value="P-loop containing nucleotide triphosphate hydrolases"/>
    <property type="match status" value="1"/>
</dbReference>
<dbReference type="AlphaFoldDB" id="A0A5K7ZWM4"/>
<protein>
    <recommendedName>
        <fullName evidence="1">TIR domain-containing protein</fullName>
    </recommendedName>
</protein>
<gene>
    <name evidence="2" type="ORF">DSCO28_52250</name>
</gene>
<dbReference type="Pfam" id="PF14516">
    <property type="entry name" value="AAA_35"/>
    <property type="match status" value="1"/>
</dbReference>
<reference evidence="2 3" key="1">
    <citation type="submission" date="2019-11" db="EMBL/GenBank/DDBJ databases">
        <title>Comparative genomics of hydrocarbon-degrading Desulfosarcina strains.</title>
        <authorList>
            <person name="Watanabe M."/>
            <person name="Kojima H."/>
            <person name="Fukui M."/>
        </authorList>
    </citation>
    <scope>NUCLEOTIDE SEQUENCE [LARGE SCALE GENOMIC DNA]</scope>
    <source>
        <strain evidence="2 3">28bB2T</strain>
    </source>
</reference>
<dbReference type="InterPro" id="IPR027417">
    <property type="entry name" value="P-loop_NTPase"/>
</dbReference>
<organism evidence="2 3">
    <name type="scientific">Desulfosarcina ovata subsp. sediminis</name>
    <dbReference type="NCBI Taxonomy" id="885957"/>
    <lineage>
        <taxon>Bacteria</taxon>
        <taxon>Pseudomonadati</taxon>
        <taxon>Thermodesulfobacteriota</taxon>
        <taxon>Desulfobacteria</taxon>
        <taxon>Desulfobacterales</taxon>
        <taxon>Desulfosarcinaceae</taxon>
        <taxon>Desulfosarcina</taxon>
    </lineage>
</organism>
<dbReference type="GO" id="GO:0007165">
    <property type="term" value="P:signal transduction"/>
    <property type="evidence" value="ECO:0007669"/>
    <property type="project" value="InterPro"/>
</dbReference>
<dbReference type="KEGG" id="dov:DSCO28_52250"/>
<dbReference type="InterPro" id="IPR000157">
    <property type="entry name" value="TIR_dom"/>
</dbReference>
<evidence type="ECO:0000259" key="1">
    <source>
        <dbReference type="PROSITE" id="PS50104"/>
    </source>
</evidence>
<dbReference type="Pfam" id="PF13676">
    <property type="entry name" value="TIR_2"/>
    <property type="match status" value="1"/>
</dbReference>
<dbReference type="PROSITE" id="PS50104">
    <property type="entry name" value="TIR"/>
    <property type="match status" value="1"/>
</dbReference>
<feature type="domain" description="TIR" evidence="1">
    <location>
        <begin position="166"/>
        <end position="294"/>
    </location>
</feature>